<evidence type="ECO:0000313" key="3">
    <source>
        <dbReference type="Proteomes" id="UP000249739"/>
    </source>
</evidence>
<gene>
    <name evidence="2" type="ORF">DI586_09595</name>
</gene>
<dbReference type="Proteomes" id="UP000249739">
    <property type="component" value="Unassembled WGS sequence"/>
</dbReference>
<organism evidence="2 3">
    <name type="scientific">Micavibrio aeruginosavorus</name>
    <dbReference type="NCBI Taxonomy" id="349221"/>
    <lineage>
        <taxon>Bacteria</taxon>
        <taxon>Pseudomonadati</taxon>
        <taxon>Bdellovibrionota</taxon>
        <taxon>Bdellovibrionia</taxon>
        <taxon>Bdellovibrionales</taxon>
        <taxon>Pseudobdellovibrionaceae</taxon>
        <taxon>Micavibrio</taxon>
    </lineage>
</organism>
<name>A0A2W5FL80_9BACT</name>
<evidence type="ECO:0000313" key="2">
    <source>
        <dbReference type="EMBL" id="PZP54547.1"/>
    </source>
</evidence>
<evidence type="ECO:0000256" key="1">
    <source>
        <dbReference type="SAM" id="SignalP"/>
    </source>
</evidence>
<dbReference type="EMBL" id="QFOT01000128">
    <property type="protein sequence ID" value="PZP54547.1"/>
    <property type="molecule type" value="Genomic_DNA"/>
</dbReference>
<sequence length="167" mass="18562">MKYFILLCLLFISPSAFATPITPEQGQVFYKSCVSQPDPRMLPGSQDVFCRCTTQRLVQNMTFEDAQAYVKQDRAAVNKYLITAYAPCMEVPVHDDVMTACQKQNVSASQCSCLANGIGKYTAKEAQRLLGSVLAKYPNAFDPIAAIKQTPEFESELEDIARQCGRN</sequence>
<keyword evidence="1" id="KW-0732">Signal</keyword>
<reference evidence="2 3" key="1">
    <citation type="submission" date="2017-08" db="EMBL/GenBank/DDBJ databases">
        <title>Infants hospitalized years apart are colonized by the same room-sourced microbial strains.</title>
        <authorList>
            <person name="Brooks B."/>
            <person name="Olm M.R."/>
            <person name="Firek B.A."/>
            <person name="Baker R."/>
            <person name="Thomas B.C."/>
            <person name="Morowitz M.J."/>
            <person name="Banfield J.F."/>
        </authorList>
    </citation>
    <scope>NUCLEOTIDE SEQUENCE [LARGE SCALE GENOMIC DNA]</scope>
    <source>
        <strain evidence="2">S2_006_000_R2_64</strain>
    </source>
</reference>
<feature type="chain" id="PRO_5016132513" evidence="1">
    <location>
        <begin position="19"/>
        <end position="167"/>
    </location>
</feature>
<feature type="signal peptide" evidence="1">
    <location>
        <begin position="1"/>
        <end position="18"/>
    </location>
</feature>
<comment type="caution">
    <text evidence="2">The sequence shown here is derived from an EMBL/GenBank/DDBJ whole genome shotgun (WGS) entry which is preliminary data.</text>
</comment>
<proteinExistence type="predicted"/>
<protein>
    <submittedName>
        <fullName evidence="2">Uncharacterized protein</fullName>
    </submittedName>
</protein>
<dbReference type="AlphaFoldDB" id="A0A2W5FL80"/>
<accession>A0A2W5FL80</accession>